<dbReference type="AlphaFoldDB" id="A0A1L9U476"/>
<dbReference type="PANTHER" id="PTHR46331">
    <property type="entry name" value="VALACYCLOVIR HYDROLASE"/>
    <property type="match status" value="1"/>
</dbReference>
<dbReference type="Pfam" id="PF00561">
    <property type="entry name" value="Abhydrolase_1"/>
    <property type="match status" value="1"/>
</dbReference>
<evidence type="ECO:0000313" key="2">
    <source>
        <dbReference type="EMBL" id="OJJ66468.1"/>
    </source>
</evidence>
<evidence type="ECO:0000259" key="1">
    <source>
        <dbReference type="Pfam" id="PF00561"/>
    </source>
</evidence>
<dbReference type="VEuPathDB" id="FungiDB:ASPBRDRAFT_427592"/>
<dbReference type="GO" id="GO:0017171">
    <property type="term" value="F:serine hydrolase activity"/>
    <property type="evidence" value="ECO:0007669"/>
    <property type="project" value="TreeGrafter"/>
</dbReference>
<evidence type="ECO:0000313" key="3">
    <source>
        <dbReference type="Proteomes" id="UP000184499"/>
    </source>
</evidence>
<dbReference type="RefSeq" id="XP_067473718.1">
    <property type="nucleotide sequence ID" value="XM_067624864.1"/>
</dbReference>
<dbReference type="OMA" id="RANSMYW"/>
<organism evidence="2 3">
    <name type="scientific">Aspergillus brasiliensis (strain CBS 101740 / IMI 381727 / IBT 21946)</name>
    <dbReference type="NCBI Taxonomy" id="767769"/>
    <lineage>
        <taxon>Eukaryota</taxon>
        <taxon>Fungi</taxon>
        <taxon>Dikarya</taxon>
        <taxon>Ascomycota</taxon>
        <taxon>Pezizomycotina</taxon>
        <taxon>Eurotiomycetes</taxon>
        <taxon>Eurotiomycetidae</taxon>
        <taxon>Eurotiales</taxon>
        <taxon>Aspergillaceae</taxon>
        <taxon>Aspergillus</taxon>
        <taxon>Aspergillus subgen. Circumdati</taxon>
    </lineage>
</organism>
<dbReference type="Proteomes" id="UP000184499">
    <property type="component" value="Unassembled WGS sequence"/>
</dbReference>
<protein>
    <recommendedName>
        <fullName evidence="1">AB hydrolase-1 domain-containing protein</fullName>
    </recommendedName>
</protein>
<dbReference type="SUPFAM" id="SSF53474">
    <property type="entry name" value="alpha/beta-Hydrolases"/>
    <property type="match status" value="1"/>
</dbReference>
<accession>A0A1L9U476</accession>
<dbReference type="PANTHER" id="PTHR46331:SF2">
    <property type="entry name" value="VALACYCLOVIR HYDROLASE"/>
    <property type="match status" value="1"/>
</dbReference>
<reference evidence="3" key="1">
    <citation type="journal article" date="2017" name="Genome Biol.">
        <title>Comparative genomics reveals high biological diversity and specific adaptations in the industrially and medically important fungal genus Aspergillus.</title>
        <authorList>
            <person name="de Vries R.P."/>
            <person name="Riley R."/>
            <person name="Wiebenga A."/>
            <person name="Aguilar-Osorio G."/>
            <person name="Amillis S."/>
            <person name="Uchima C.A."/>
            <person name="Anderluh G."/>
            <person name="Asadollahi M."/>
            <person name="Askin M."/>
            <person name="Barry K."/>
            <person name="Battaglia E."/>
            <person name="Bayram O."/>
            <person name="Benocci T."/>
            <person name="Braus-Stromeyer S.A."/>
            <person name="Caldana C."/>
            <person name="Canovas D."/>
            <person name="Cerqueira G.C."/>
            <person name="Chen F."/>
            <person name="Chen W."/>
            <person name="Choi C."/>
            <person name="Clum A."/>
            <person name="Dos Santos R.A."/>
            <person name="Damasio A.R."/>
            <person name="Diallinas G."/>
            <person name="Emri T."/>
            <person name="Fekete E."/>
            <person name="Flipphi M."/>
            <person name="Freyberg S."/>
            <person name="Gallo A."/>
            <person name="Gournas C."/>
            <person name="Habgood R."/>
            <person name="Hainaut M."/>
            <person name="Harispe M.L."/>
            <person name="Henrissat B."/>
            <person name="Hilden K.S."/>
            <person name="Hope R."/>
            <person name="Hossain A."/>
            <person name="Karabika E."/>
            <person name="Karaffa L."/>
            <person name="Karanyi Z."/>
            <person name="Krasevec N."/>
            <person name="Kuo A."/>
            <person name="Kusch H."/>
            <person name="LaButti K."/>
            <person name="Lagendijk E.L."/>
            <person name="Lapidus A."/>
            <person name="Levasseur A."/>
            <person name="Lindquist E."/>
            <person name="Lipzen A."/>
            <person name="Logrieco A.F."/>
            <person name="MacCabe A."/>
            <person name="Maekelae M.R."/>
            <person name="Malavazi I."/>
            <person name="Melin P."/>
            <person name="Meyer V."/>
            <person name="Mielnichuk N."/>
            <person name="Miskei M."/>
            <person name="Molnar A.P."/>
            <person name="Mule G."/>
            <person name="Ngan C.Y."/>
            <person name="Orejas M."/>
            <person name="Orosz E."/>
            <person name="Ouedraogo J.P."/>
            <person name="Overkamp K.M."/>
            <person name="Park H.-S."/>
            <person name="Perrone G."/>
            <person name="Piumi F."/>
            <person name="Punt P.J."/>
            <person name="Ram A.F."/>
            <person name="Ramon A."/>
            <person name="Rauscher S."/>
            <person name="Record E."/>
            <person name="Riano-Pachon D.M."/>
            <person name="Robert V."/>
            <person name="Roehrig J."/>
            <person name="Ruller R."/>
            <person name="Salamov A."/>
            <person name="Salih N.S."/>
            <person name="Samson R.A."/>
            <person name="Sandor E."/>
            <person name="Sanguinetti M."/>
            <person name="Schuetze T."/>
            <person name="Sepcic K."/>
            <person name="Shelest E."/>
            <person name="Sherlock G."/>
            <person name="Sophianopoulou V."/>
            <person name="Squina F.M."/>
            <person name="Sun H."/>
            <person name="Susca A."/>
            <person name="Todd R.B."/>
            <person name="Tsang A."/>
            <person name="Unkles S.E."/>
            <person name="van de Wiele N."/>
            <person name="van Rossen-Uffink D."/>
            <person name="Oliveira J.V."/>
            <person name="Vesth T.C."/>
            <person name="Visser J."/>
            <person name="Yu J.-H."/>
            <person name="Zhou M."/>
            <person name="Andersen M.R."/>
            <person name="Archer D.B."/>
            <person name="Baker S.E."/>
            <person name="Benoit I."/>
            <person name="Brakhage A.A."/>
            <person name="Braus G.H."/>
            <person name="Fischer R."/>
            <person name="Frisvad J.C."/>
            <person name="Goldman G.H."/>
            <person name="Houbraken J."/>
            <person name="Oakley B."/>
            <person name="Pocsi I."/>
            <person name="Scazzocchio C."/>
            <person name="Seiboth B."/>
            <person name="vanKuyk P.A."/>
            <person name="Wortman J."/>
            <person name="Dyer P.S."/>
            <person name="Grigoriev I.V."/>
        </authorList>
    </citation>
    <scope>NUCLEOTIDE SEQUENCE [LARGE SCALE GENOMIC DNA]</scope>
    <source>
        <strain evidence="3">CBS 101740 / IMI 381727 / IBT 21946</strain>
    </source>
</reference>
<dbReference type="STRING" id="767769.A0A1L9U476"/>
<proteinExistence type="predicted"/>
<dbReference type="InterPro" id="IPR029058">
    <property type="entry name" value="AB_hydrolase_fold"/>
</dbReference>
<gene>
    <name evidence="2" type="ORF">ASPBRDRAFT_427592</name>
</gene>
<dbReference type="GeneID" id="93577352"/>
<sequence length="268" mass="29184">MPSLDVPGASIYYEVFGSGPLLLCIPGADGGGSVFHEVAKAASDKFSVVCWDRRGYSKSLLRGPQNLQSRLETDADDAARLISHLSSEAAYVFGTSSGAIVTLILLSRHSEVVKAAIVHEPPAFTVLRDDLRQQATEFIQHIYDLYRKEGPQSAMEVFSSGFSDSKEVELMQSSISTSHGDEIRANGLWWFEFELRQYTSAVIPMDSIVAVREKVTIAVGVDSVGRGVVPASIIADRLGEKPITIPGGHVNYRISPESFVAVFTENFN</sequence>
<dbReference type="InterPro" id="IPR000073">
    <property type="entry name" value="AB_hydrolase_1"/>
</dbReference>
<keyword evidence="3" id="KW-1185">Reference proteome</keyword>
<feature type="domain" description="AB hydrolase-1" evidence="1">
    <location>
        <begin position="20"/>
        <end position="135"/>
    </location>
</feature>
<name>A0A1L9U476_ASPBC</name>
<dbReference type="Gene3D" id="3.40.50.1820">
    <property type="entry name" value="alpha/beta hydrolase"/>
    <property type="match status" value="1"/>
</dbReference>
<dbReference type="EMBL" id="KV878699">
    <property type="protein sequence ID" value="OJJ66468.1"/>
    <property type="molecule type" value="Genomic_DNA"/>
</dbReference>
<dbReference type="OrthoDB" id="408373at2759"/>